<dbReference type="PANTHER" id="PTHR30451">
    <property type="entry name" value="OUTER MEMBRANE USHER PROTEIN"/>
    <property type="match status" value="1"/>
</dbReference>
<keyword evidence="3" id="KW-1185">Reference proteome</keyword>
<dbReference type="Pfam" id="PF00577">
    <property type="entry name" value="Usher"/>
    <property type="match status" value="1"/>
</dbReference>
<dbReference type="RefSeq" id="WP_368454681.1">
    <property type="nucleotide sequence ID" value="NZ_JBFQXQ010000190.1"/>
</dbReference>
<sequence>QGAAIYVLPWYTTLDGGVQAAQHYQSAALGLGNNLGDWGAFSGDMTQSRSQPKDKDSATGQSWRVRYSKKLVQTGTNFAIAGYRYSTARFYSLAEVLDGWRSSSTAVWASARPRNRAELSMKQQLG</sequence>
<gene>
    <name evidence="2" type="ORF">AB4M04_26455</name>
</gene>
<name>A0ABV3UQM4_9GAMM</name>
<evidence type="ECO:0000313" key="2">
    <source>
        <dbReference type="EMBL" id="MEX3175585.1"/>
    </source>
</evidence>
<dbReference type="EMBL" id="JBFQXQ010000190">
    <property type="protein sequence ID" value="MEX3175585.1"/>
    <property type="molecule type" value="Genomic_DNA"/>
</dbReference>
<accession>A0ABV3UQM4</accession>
<feature type="non-terminal residue" evidence="2">
    <location>
        <position position="1"/>
    </location>
</feature>
<feature type="non-terminal residue" evidence="2">
    <location>
        <position position="126"/>
    </location>
</feature>
<dbReference type="InterPro" id="IPR000015">
    <property type="entry name" value="Fimb_usher"/>
</dbReference>
<organism evidence="2 3">
    <name type="scientific">Serratia quinivorans</name>
    <dbReference type="NCBI Taxonomy" id="137545"/>
    <lineage>
        <taxon>Bacteria</taxon>
        <taxon>Pseudomonadati</taxon>
        <taxon>Pseudomonadota</taxon>
        <taxon>Gammaproteobacteria</taxon>
        <taxon>Enterobacterales</taxon>
        <taxon>Yersiniaceae</taxon>
        <taxon>Serratia</taxon>
    </lineage>
</organism>
<dbReference type="PANTHER" id="PTHR30451:SF9">
    <property type="entry name" value="F1 CAPSULE-ANCHORING PROTEIN"/>
    <property type="match status" value="1"/>
</dbReference>
<proteinExistence type="predicted"/>
<evidence type="ECO:0000313" key="3">
    <source>
        <dbReference type="Proteomes" id="UP001558101"/>
    </source>
</evidence>
<comment type="caution">
    <text evidence="2">The sequence shown here is derived from an EMBL/GenBank/DDBJ whole genome shotgun (WGS) entry which is preliminary data.</text>
</comment>
<dbReference type="Proteomes" id="UP001558101">
    <property type="component" value="Unassembled WGS sequence"/>
</dbReference>
<protein>
    <submittedName>
        <fullName evidence="2">Fimbria/pilus outer membrane usher protein</fullName>
    </submittedName>
</protein>
<evidence type="ECO:0000256" key="1">
    <source>
        <dbReference type="SAM" id="MobiDB-lite"/>
    </source>
</evidence>
<feature type="region of interest" description="Disordered" evidence="1">
    <location>
        <begin position="42"/>
        <end position="61"/>
    </location>
</feature>
<reference evidence="2 3" key="1">
    <citation type="submission" date="2024-07" db="EMBL/GenBank/DDBJ databases">
        <title>Genomes of novel Serratia strains from suburban soil.</title>
        <authorList>
            <person name="Markert E.X."/>
            <person name="Severe K."/>
            <person name="Severe L."/>
            <person name="Twing K.I."/>
            <person name="Ward L.M."/>
        </authorList>
    </citation>
    <scope>NUCLEOTIDE SEQUENCE [LARGE SCALE GENOMIC DNA]</scope>
    <source>
        <strain evidence="2 3">3C-UT</strain>
    </source>
</reference>